<feature type="region of interest" description="Disordered" evidence="8">
    <location>
        <begin position="1624"/>
        <end position="1710"/>
    </location>
</feature>
<keyword evidence="6" id="KW-0539">Nucleus</keyword>
<evidence type="ECO:0000256" key="1">
    <source>
        <dbReference type="ARBA" id="ARBA00004123"/>
    </source>
</evidence>
<evidence type="ECO:0000256" key="5">
    <source>
        <dbReference type="ARBA" id="ARBA00023204"/>
    </source>
</evidence>
<dbReference type="InterPro" id="IPR018574">
    <property type="entry name" value="Structure-sp_endonuc_su_Slx4"/>
</dbReference>
<dbReference type="KEGG" id="pfj:MYCFIDRAFT_175079"/>
<organism evidence="9 10">
    <name type="scientific">Pseudocercospora fijiensis (strain CIRAD86)</name>
    <name type="common">Black leaf streak disease fungus</name>
    <name type="synonym">Mycosphaerella fijiensis</name>
    <dbReference type="NCBI Taxonomy" id="383855"/>
    <lineage>
        <taxon>Eukaryota</taxon>
        <taxon>Fungi</taxon>
        <taxon>Dikarya</taxon>
        <taxon>Ascomycota</taxon>
        <taxon>Pezizomycotina</taxon>
        <taxon>Dothideomycetes</taxon>
        <taxon>Dothideomycetidae</taxon>
        <taxon>Mycosphaerellales</taxon>
        <taxon>Mycosphaerellaceae</taxon>
        <taxon>Pseudocercospora</taxon>
    </lineage>
</organism>
<dbReference type="RefSeq" id="XP_007926818.1">
    <property type="nucleotide sequence ID" value="XM_007928627.1"/>
</dbReference>
<keyword evidence="3" id="KW-0227">DNA damage</keyword>
<evidence type="ECO:0000256" key="2">
    <source>
        <dbReference type="ARBA" id="ARBA00006661"/>
    </source>
</evidence>
<feature type="compositionally biased region" description="Basic residues" evidence="8">
    <location>
        <begin position="1293"/>
        <end position="1302"/>
    </location>
</feature>
<feature type="region of interest" description="Disordered" evidence="8">
    <location>
        <begin position="1277"/>
        <end position="1323"/>
    </location>
</feature>
<dbReference type="GO" id="GO:0006281">
    <property type="term" value="P:DNA repair"/>
    <property type="evidence" value="ECO:0007669"/>
    <property type="project" value="UniProtKB-KW"/>
</dbReference>
<evidence type="ECO:0000313" key="10">
    <source>
        <dbReference type="Proteomes" id="UP000016932"/>
    </source>
</evidence>
<feature type="region of interest" description="Disordered" evidence="8">
    <location>
        <begin position="847"/>
        <end position="1002"/>
    </location>
</feature>
<dbReference type="Proteomes" id="UP000016932">
    <property type="component" value="Unassembled WGS sequence"/>
</dbReference>
<dbReference type="HOGENOM" id="CLU_231866_0_0_1"/>
<dbReference type="GO" id="GO:0033557">
    <property type="term" value="C:Slx1-Slx4 complex"/>
    <property type="evidence" value="ECO:0007669"/>
    <property type="project" value="InterPro"/>
</dbReference>
<feature type="region of interest" description="Disordered" evidence="8">
    <location>
        <begin position="777"/>
        <end position="829"/>
    </location>
</feature>
<dbReference type="GO" id="GO:0006260">
    <property type="term" value="P:DNA replication"/>
    <property type="evidence" value="ECO:0007669"/>
    <property type="project" value="InterPro"/>
</dbReference>
<reference evidence="9 10" key="1">
    <citation type="journal article" date="2012" name="PLoS Pathog.">
        <title>Diverse lifestyles and strategies of plant pathogenesis encoded in the genomes of eighteen Dothideomycetes fungi.</title>
        <authorList>
            <person name="Ohm R.A."/>
            <person name="Feau N."/>
            <person name="Henrissat B."/>
            <person name="Schoch C.L."/>
            <person name="Horwitz B.A."/>
            <person name="Barry K.W."/>
            <person name="Condon B.J."/>
            <person name="Copeland A.C."/>
            <person name="Dhillon B."/>
            <person name="Glaser F."/>
            <person name="Hesse C.N."/>
            <person name="Kosti I."/>
            <person name="LaButti K."/>
            <person name="Lindquist E.A."/>
            <person name="Lucas S."/>
            <person name="Salamov A.A."/>
            <person name="Bradshaw R.E."/>
            <person name="Ciuffetti L."/>
            <person name="Hamelin R.C."/>
            <person name="Kema G.H.J."/>
            <person name="Lawrence C."/>
            <person name="Scott J.A."/>
            <person name="Spatafora J.W."/>
            <person name="Turgeon B.G."/>
            <person name="de Wit P.J.G.M."/>
            <person name="Zhong S."/>
            <person name="Goodwin S.B."/>
            <person name="Grigoriev I.V."/>
        </authorList>
    </citation>
    <scope>NUCLEOTIDE SEQUENCE [LARGE SCALE GENOMIC DNA]</scope>
    <source>
        <strain evidence="9 10">CIRAD86</strain>
    </source>
</reference>
<feature type="region of interest" description="Disordered" evidence="8">
    <location>
        <begin position="1422"/>
        <end position="1454"/>
    </location>
</feature>
<feature type="region of interest" description="Disordered" evidence="8">
    <location>
        <begin position="1097"/>
        <end position="1161"/>
    </location>
</feature>
<name>M3AGE4_PSEFD</name>
<feature type="region of interest" description="Disordered" evidence="8">
    <location>
        <begin position="1474"/>
        <end position="1494"/>
    </location>
</feature>
<evidence type="ECO:0000256" key="4">
    <source>
        <dbReference type="ARBA" id="ARBA00023172"/>
    </source>
</evidence>
<feature type="compositionally biased region" description="Basic and acidic residues" evidence="8">
    <location>
        <begin position="1036"/>
        <end position="1046"/>
    </location>
</feature>
<evidence type="ECO:0000256" key="7">
    <source>
        <dbReference type="ARBA" id="ARBA00029496"/>
    </source>
</evidence>
<feature type="compositionally biased region" description="Low complexity" evidence="8">
    <location>
        <begin position="1697"/>
        <end position="1706"/>
    </location>
</feature>
<dbReference type="GO" id="GO:0006310">
    <property type="term" value="P:DNA recombination"/>
    <property type="evidence" value="ECO:0007669"/>
    <property type="project" value="UniProtKB-KW"/>
</dbReference>
<feature type="compositionally biased region" description="Basic and acidic residues" evidence="8">
    <location>
        <begin position="849"/>
        <end position="866"/>
    </location>
</feature>
<feature type="compositionally biased region" description="Basic and acidic residues" evidence="8">
    <location>
        <begin position="877"/>
        <end position="888"/>
    </location>
</feature>
<evidence type="ECO:0000256" key="6">
    <source>
        <dbReference type="ARBA" id="ARBA00023242"/>
    </source>
</evidence>
<keyword evidence="10" id="KW-1185">Reference proteome</keyword>
<feature type="region of interest" description="Disordered" evidence="8">
    <location>
        <begin position="1530"/>
        <end position="1583"/>
    </location>
</feature>
<feature type="region of interest" description="Disordered" evidence="8">
    <location>
        <begin position="1181"/>
        <end position="1255"/>
    </location>
</feature>
<evidence type="ECO:0000256" key="3">
    <source>
        <dbReference type="ARBA" id="ARBA00022763"/>
    </source>
</evidence>
<keyword evidence="5" id="KW-0234">DNA repair</keyword>
<keyword evidence="4" id="KW-0233">DNA recombination</keyword>
<dbReference type="eggNOG" id="ENOG502S832">
    <property type="taxonomic scope" value="Eukaryota"/>
</dbReference>
<feature type="compositionally biased region" description="Low complexity" evidence="8">
    <location>
        <begin position="800"/>
        <end position="812"/>
    </location>
</feature>
<dbReference type="VEuPathDB" id="FungiDB:MYCFIDRAFT_175079"/>
<comment type="similarity">
    <text evidence="2">Belongs to the SLX4 family.</text>
</comment>
<dbReference type="STRING" id="383855.M3AGE4"/>
<dbReference type="OrthoDB" id="5349119at2759"/>
<feature type="compositionally biased region" description="Polar residues" evidence="8">
    <location>
        <begin position="1069"/>
        <end position="1084"/>
    </location>
</feature>
<sequence length="2142" mass="235979">MLAEVVTKAVGPYWTLDEFRKRGPREETLILERGENAASLVGSAPSLCVRYEDWMIEQALESGVWSCRWTDQILTGEVLLDGVIGNKKTQTMKLTAFPAGSVKPRYHIPGSLITLLILSTLSQAEGPCSFARSIRLFSSLKLSLLFFTRLTTLLIIPSSADQPVFTGNQTGGRRPRRPPTPCGLSVPLGIFGNHTHTFFINKKLLSTLPFQIATDLTVSSVVWTRLASEAACQQRTARSRLQLTVARIYLNTRAGLNQKAASPTFIPRRGGGGELANSNSREYFSFRAPSALAVAAFKRETHTTTLYLPLTELLRARSPCPCCQHRTGSATQYTNSDSSFPWRLPPALASISRTFDGYRGLSWLTRRYLHLMRPLTDDGRLVSEQPSPPNAHTCLTLVTPKSPFVALESQHLLRRDITQHTRNDSIVGFEVTIAQQSSNHHSPPERSELQRLTSYHLQTARIDHPCGLTSLEGDLKSFLGTRLLAKETRRIMRALEELGNRRISREKIFEPRMDTARSQLEDKARGTSARDGRNEYVMLKEPRWAMEEFDGRAIFEAYRISIPVTEARTYKAFKMLICTSSSITPLSPKELTRGFSPESTRTPCGLVVVFHREEQLGIRAPSKGQHALESSVSIVTVCQSEHILPYSRLLLALGDTFVYLAHLPWAYITFHARLLSVGLTCHQWRGLAKSSAGFITTIDEDFVISCRSSFQIKLSSWQDPHHEQWRPKRARRHDTTRNETLRYSMQYRTSQASSLCQAAFSPSDPLEIPVVIDSSSPAAFRPPTISPQQTTGKTESTTQASSSPGLPSPSALFAKSRTSGQQRPEGANKGFASAASLVKSNCFGASVEASKEDVKRQAEDGGDRGATESTGKLPRPKKPETAEKARPERQRRRSTTPFDDYAFLAPSPASRRVSRSPKLASPIVLNPPSDALQRPGAPSISFSEHDFRPGQQSPSEAVLPIPKAAKKARKSKAANAGSTSDKPARRPKKKAAKVVGEKKSDKSVSFILNSDDLASTQFAALEAKDVQGERTVGSAAEDHGDVEHTKAKPRPKKAPKTAVDEGERASKLPQKNSKTKSSTHASEVQFDQQSAFFAPAKKSTDVHLNTSPFQPIPPHRGEHEAADLDTLPAPAHRRRLSWTPVKNTSAPAFARPDTACSNTSADAERPTLCLADVIGSFGYASEDKPPPIKRTHSGEALAKRRRVGLTDDATRPPAARKAEVVQPPPAVEPKKRERAPKKKPQTITDLATKAYRPEDVAPAPVDQQTVSSFFVPNAQAEATAHEVPAAEDQGTTKVKKPRKSRAKKADVDGAVDTSKPKKAKTAKAKVRFNEADYLAQLYRPEEARAEEKRQDFLFGTSSQLGGEDSPTFIRQIQMAVRESESIPAVQNGTSPARKSCMKVISASHGTGLSVGQGSKEHWCSAARGQDGETLDASYDRPTLKPHSAPPPKTNTTEEACSGLVPPQLELKHLETGTFAKFGAPGDDGPDGDPVSVSMEPAHGIVNLCSSSPTAVPPELRHDDRPAHTVSGLLHAKAAPREASSRSGAKGDLFESKTIDSKDAPTDPRPTPPWSPSRKAQLPSLKRSATSPIRPALQMLDNNIHSPLHTSSHKTGSIALCRTLIDDASPAEGKRPKANAIVEATTPKRRGRPPKQRQAIPHRVSPLKLSPAFKSASQPASPPKYINIDEISDSDETPSPPRARANSSPPSIRTLDITTIPAPTILSSAKLKPDDAAWPSIAATLFPKISFTIRSTPPSTDLQNPSWHEKILLYDPIVLEDLTVWLNERGVRLEVRKVKALPRKRKGEGEFEVVECEVVPWMVQKWWVERGGSGSVLMQWFLSCLAVGVWCFLEGLGLEKRRFRDGNRNDILRYGRHLSRPTCRVFLRWEVDVYLPGDGGDGGRGAPRAGQTAFTGQNLYSVFWHIGQRQGHGGGGGGGDVAVSAAKNLLLDMTHFRAFEDRMMVEWWMGILHGRWKVVLGWFLEWSLELEIWNEERDENEGLLFMSTLANEFKSACEDVFEYWFYTDLINGDRGKEMQRGDLTYSSFVTARQGIIPRGLVEVDPSWRAISLPVACEQCYFEKRYNEVTFRIPTFVAARQGVIPRGCLKGTLEPSFVLWWLSGGRAISSTNVKDTLYADGTFRVSLE</sequence>
<dbReference type="GeneID" id="19333319"/>
<dbReference type="Pfam" id="PF09494">
    <property type="entry name" value="Slx4"/>
    <property type="match status" value="1"/>
</dbReference>
<feature type="compositionally biased region" description="Polar residues" evidence="8">
    <location>
        <begin position="786"/>
        <end position="799"/>
    </location>
</feature>
<gene>
    <name evidence="9" type="ORF">MYCFIDRAFT_175079</name>
</gene>
<comment type="subcellular location">
    <subcellularLocation>
        <location evidence="1">Nucleus</location>
    </subcellularLocation>
</comment>
<proteinExistence type="inferred from homology"/>
<dbReference type="EMBL" id="KB446558">
    <property type="protein sequence ID" value="EME83651.1"/>
    <property type="molecule type" value="Genomic_DNA"/>
</dbReference>
<protein>
    <recommendedName>
        <fullName evidence="7">Structure-specific endonuclease subunit SLX4</fullName>
    </recommendedName>
</protein>
<accession>M3AGE4</accession>
<evidence type="ECO:0000313" key="9">
    <source>
        <dbReference type="EMBL" id="EME83651.1"/>
    </source>
</evidence>
<feature type="compositionally biased region" description="Basic and acidic residues" evidence="8">
    <location>
        <begin position="1547"/>
        <end position="1561"/>
    </location>
</feature>
<evidence type="ECO:0000256" key="8">
    <source>
        <dbReference type="SAM" id="MobiDB-lite"/>
    </source>
</evidence>
<feature type="region of interest" description="Disordered" evidence="8">
    <location>
        <begin position="1026"/>
        <end position="1084"/>
    </location>
</feature>